<accession>A0A2Z7C8T1</accession>
<dbReference type="Proteomes" id="UP000250235">
    <property type="component" value="Unassembled WGS sequence"/>
</dbReference>
<evidence type="ECO:0000313" key="1">
    <source>
        <dbReference type="EMBL" id="KZV43266.1"/>
    </source>
</evidence>
<proteinExistence type="predicted"/>
<dbReference type="AlphaFoldDB" id="A0A2Z7C8T1"/>
<organism evidence="1 2">
    <name type="scientific">Dorcoceras hygrometricum</name>
    <dbReference type="NCBI Taxonomy" id="472368"/>
    <lineage>
        <taxon>Eukaryota</taxon>
        <taxon>Viridiplantae</taxon>
        <taxon>Streptophyta</taxon>
        <taxon>Embryophyta</taxon>
        <taxon>Tracheophyta</taxon>
        <taxon>Spermatophyta</taxon>
        <taxon>Magnoliopsida</taxon>
        <taxon>eudicotyledons</taxon>
        <taxon>Gunneridae</taxon>
        <taxon>Pentapetalae</taxon>
        <taxon>asterids</taxon>
        <taxon>lamiids</taxon>
        <taxon>Lamiales</taxon>
        <taxon>Gesneriaceae</taxon>
        <taxon>Didymocarpoideae</taxon>
        <taxon>Trichosporeae</taxon>
        <taxon>Loxocarpinae</taxon>
        <taxon>Dorcoceras</taxon>
    </lineage>
</organism>
<keyword evidence="2" id="KW-1185">Reference proteome</keyword>
<protein>
    <submittedName>
        <fullName evidence="1">Uncharacterized protein</fullName>
    </submittedName>
</protein>
<sequence length="393" mass="43516">MYSVATQLRTMRFSSEQVDQLRESRFSSGKAYQLSASPFNSSLEKIQIGDSFREKLTTDYEYEQLKAKTKQETSLNGNYTETSSGLKNIFQFRGYQNSDQILKRTYCKSISVVEVLRVLAACGLSYQVRAGAAIIKSSSEILPVQGKWGDFFPHIFLLPERTVAHGDPPKLVTQLRDTINQEKPTESTISARRVFRAERAPQRPPRLEPPLLLGQSASRTPLKGSKVRALEIYDDQKDLERIIQKIKFPVGDAVGEVVGYRKVVRKCYVEELLGGSLTQAHKPDPLVNLSLILIANFSGGSPTQAHKPDLLSTLKAQLSLVKPDQLGTTKLYLLNTKSPCLVAALSKYDQKVDHLGTMKPPLSSAAQVAKLLGADLIPSTACVLSKFGPFLEV</sequence>
<dbReference type="EMBL" id="KQ998150">
    <property type="protein sequence ID" value="KZV43266.1"/>
    <property type="molecule type" value="Genomic_DNA"/>
</dbReference>
<name>A0A2Z7C8T1_9LAMI</name>
<gene>
    <name evidence="1" type="ORF">F511_20045</name>
</gene>
<reference evidence="1 2" key="1">
    <citation type="journal article" date="2015" name="Proc. Natl. Acad. Sci. U.S.A.">
        <title>The resurrection genome of Boea hygrometrica: A blueprint for survival of dehydration.</title>
        <authorList>
            <person name="Xiao L."/>
            <person name="Yang G."/>
            <person name="Zhang L."/>
            <person name="Yang X."/>
            <person name="Zhao S."/>
            <person name="Ji Z."/>
            <person name="Zhou Q."/>
            <person name="Hu M."/>
            <person name="Wang Y."/>
            <person name="Chen M."/>
            <person name="Xu Y."/>
            <person name="Jin H."/>
            <person name="Xiao X."/>
            <person name="Hu G."/>
            <person name="Bao F."/>
            <person name="Hu Y."/>
            <person name="Wan P."/>
            <person name="Li L."/>
            <person name="Deng X."/>
            <person name="Kuang T."/>
            <person name="Xiang C."/>
            <person name="Zhu J.K."/>
            <person name="Oliver M.J."/>
            <person name="He Y."/>
        </authorList>
    </citation>
    <scope>NUCLEOTIDE SEQUENCE [LARGE SCALE GENOMIC DNA]</scope>
    <source>
        <strain evidence="2">cv. XS01</strain>
    </source>
</reference>
<evidence type="ECO:0000313" key="2">
    <source>
        <dbReference type="Proteomes" id="UP000250235"/>
    </source>
</evidence>